<feature type="domain" description="Glutamyl/glutaminyl-tRNA synthetase class Ib catalytic" evidence="8">
    <location>
        <begin position="8"/>
        <end position="276"/>
    </location>
</feature>
<dbReference type="GO" id="GO:0004818">
    <property type="term" value="F:glutamate-tRNA ligase activity"/>
    <property type="evidence" value="ECO:0007669"/>
    <property type="project" value="TreeGrafter"/>
</dbReference>
<sequence>MSQPQFHKTRIAPTPSGFLHLGNALSFALTAAIAERSGAKILLRIDDLDRERVNREYVQDIFDTLNFLQIHWHEGPRNYEDYERDWSQTHRLDLYNEALKQLRDKGKVFACSCSRAAIKRASTDDSYPGTCLHKSIDLDAPDSSWRLITEADAKVDIRTYPEDIIETRLPANMRYFVVRKKDDYPAYQLSSIIDDLHFGVDLIVRGQDLWASTIAQEYLAQQMGLDAFGQITFYHHPLLMETGGLKLSKSAGSTSIKYLRDHGHSAMDVYGMIGRMAGIQREVKDWQELGKALLE</sequence>
<keyword evidence="4" id="KW-0862">Zinc</keyword>
<dbReference type="PRINTS" id="PR00987">
    <property type="entry name" value="TRNASYNTHGLU"/>
</dbReference>
<dbReference type="AlphaFoldDB" id="A0A2T5JCF5"/>
<name>A0A2T5JCF5_9SPHI</name>
<keyword evidence="7" id="KW-0648">Protein biosynthesis</keyword>
<evidence type="ECO:0000256" key="4">
    <source>
        <dbReference type="ARBA" id="ARBA00022833"/>
    </source>
</evidence>
<dbReference type="InterPro" id="IPR049940">
    <property type="entry name" value="GluQ/Sye"/>
</dbReference>
<evidence type="ECO:0000256" key="5">
    <source>
        <dbReference type="ARBA" id="ARBA00022840"/>
    </source>
</evidence>
<dbReference type="GO" id="GO:0006424">
    <property type="term" value="P:glutamyl-tRNA aminoacylation"/>
    <property type="evidence" value="ECO:0007669"/>
    <property type="project" value="TreeGrafter"/>
</dbReference>
<organism evidence="9 10">
    <name type="scientific">Mucilaginibacter yixingensis</name>
    <dbReference type="NCBI Taxonomy" id="1295612"/>
    <lineage>
        <taxon>Bacteria</taxon>
        <taxon>Pseudomonadati</taxon>
        <taxon>Bacteroidota</taxon>
        <taxon>Sphingobacteriia</taxon>
        <taxon>Sphingobacteriales</taxon>
        <taxon>Sphingobacteriaceae</taxon>
        <taxon>Mucilaginibacter</taxon>
    </lineage>
</organism>
<dbReference type="InterPro" id="IPR000924">
    <property type="entry name" value="Glu/Gln-tRNA-synth"/>
</dbReference>
<dbReference type="Proteomes" id="UP000244168">
    <property type="component" value="Unassembled WGS sequence"/>
</dbReference>
<dbReference type="OrthoDB" id="9807503at2"/>
<dbReference type="Gene3D" id="3.40.50.620">
    <property type="entry name" value="HUPs"/>
    <property type="match status" value="1"/>
</dbReference>
<dbReference type="EMBL" id="QAOQ01000002">
    <property type="protein sequence ID" value="PTQ99444.1"/>
    <property type="molecule type" value="Genomic_DNA"/>
</dbReference>
<evidence type="ECO:0000256" key="1">
    <source>
        <dbReference type="ARBA" id="ARBA00022598"/>
    </source>
</evidence>
<accession>A0A2T5JCF5</accession>
<evidence type="ECO:0000256" key="7">
    <source>
        <dbReference type="RuleBase" id="RU363037"/>
    </source>
</evidence>
<gene>
    <name evidence="9" type="ORF">C8P68_102268</name>
</gene>
<comment type="similarity">
    <text evidence="7">Belongs to the class-I aminoacyl-tRNA synthetase family.</text>
</comment>
<evidence type="ECO:0000256" key="6">
    <source>
        <dbReference type="ARBA" id="ARBA00023146"/>
    </source>
</evidence>
<dbReference type="PANTHER" id="PTHR43311:SF1">
    <property type="entry name" value="GLUTAMYL-Q TRNA(ASP) SYNTHETASE"/>
    <property type="match status" value="1"/>
</dbReference>
<dbReference type="GO" id="GO:0005829">
    <property type="term" value="C:cytosol"/>
    <property type="evidence" value="ECO:0007669"/>
    <property type="project" value="TreeGrafter"/>
</dbReference>
<evidence type="ECO:0000256" key="2">
    <source>
        <dbReference type="ARBA" id="ARBA00022723"/>
    </source>
</evidence>
<dbReference type="RefSeq" id="WP_107827372.1">
    <property type="nucleotide sequence ID" value="NZ_CP160205.1"/>
</dbReference>
<evidence type="ECO:0000313" key="10">
    <source>
        <dbReference type="Proteomes" id="UP000244168"/>
    </source>
</evidence>
<reference evidence="9 10" key="1">
    <citation type="submission" date="2018-04" db="EMBL/GenBank/DDBJ databases">
        <title>Genomic Encyclopedia of Archaeal and Bacterial Type Strains, Phase II (KMG-II): from individual species to whole genera.</title>
        <authorList>
            <person name="Goeker M."/>
        </authorList>
    </citation>
    <scope>NUCLEOTIDE SEQUENCE [LARGE SCALE GENOMIC DNA]</scope>
    <source>
        <strain evidence="9 10">DSM 26809</strain>
    </source>
</reference>
<evidence type="ECO:0000259" key="8">
    <source>
        <dbReference type="Pfam" id="PF00749"/>
    </source>
</evidence>
<comment type="caution">
    <text evidence="9">The sequence shown here is derived from an EMBL/GenBank/DDBJ whole genome shotgun (WGS) entry which is preliminary data.</text>
</comment>
<dbReference type="Pfam" id="PF00749">
    <property type="entry name" value="tRNA-synt_1c"/>
    <property type="match status" value="1"/>
</dbReference>
<protein>
    <submittedName>
        <fullName evidence="9">Glutamyl-tRNA synthetase</fullName>
    </submittedName>
</protein>
<dbReference type="SUPFAM" id="SSF52374">
    <property type="entry name" value="Nucleotidylyl transferase"/>
    <property type="match status" value="1"/>
</dbReference>
<keyword evidence="1 7" id="KW-0436">Ligase</keyword>
<dbReference type="GO" id="GO:0005524">
    <property type="term" value="F:ATP binding"/>
    <property type="evidence" value="ECO:0007669"/>
    <property type="project" value="UniProtKB-KW"/>
</dbReference>
<evidence type="ECO:0000313" key="9">
    <source>
        <dbReference type="EMBL" id="PTQ99444.1"/>
    </source>
</evidence>
<dbReference type="InterPro" id="IPR001412">
    <property type="entry name" value="aa-tRNA-synth_I_CS"/>
</dbReference>
<dbReference type="PROSITE" id="PS00178">
    <property type="entry name" value="AA_TRNA_LIGASE_I"/>
    <property type="match status" value="1"/>
</dbReference>
<dbReference type="PANTHER" id="PTHR43311">
    <property type="entry name" value="GLUTAMATE--TRNA LIGASE"/>
    <property type="match status" value="1"/>
</dbReference>
<keyword evidence="6 7" id="KW-0030">Aminoacyl-tRNA synthetase</keyword>
<keyword evidence="10" id="KW-1185">Reference proteome</keyword>
<dbReference type="InterPro" id="IPR020058">
    <property type="entry name" value="Glu/Gln-tRNA-synth_Ib_cat-dom"/>
</dbReference>
<keyword evidence="3 7" id="KW-0547">Nucleotide-binding</keyword>
<keyword evidence="5 7" id="KW-0067">ATP-binding</keyword>
<dbReference type="InterPro" id="IPR014729">
    <property type="entry name" value="Rossmann-like_a/b/a_fold"/>
</dbReference>
<proteinExistence type="inferred from homology"/>
<evidence type="ECO:0000256" key="3">
    <source>
        <dbReference type="ARBA" id="ARBA00022741"/>
    </source>
</evidence>
<keyword evidence="2" id="KW-0479">Metal-binding</keyword>